<dbReference type="PROSITE" id="PS50043">
    <property type="entry name" value="HTH_LUXR_2"/>
    <property type="match status" value="1"/>
</dbReference>
<evidence type="ECO:0000313" key="5">
    <source>
        <dbReference type="EMBL" id="GLW90048.1"/>
    </source>
</evidence>
<dbReference type="SMART" id="SM00382">
    <property type="entry name" value="AAA"/>
    <property type="match status" value="1"/>
</dbReference>
<dbReference type="Gene3D" id="1.10.10.10">
    <property type="entry name" value="Winged helix-like DNA-binding domain superfamily/Winged helix DNA-binding domain"/>
    <property type="match status" value="1"/>
</dbReference>
<dbReference type="InterPro" id="IPR027417">
    <property type="entry name" value="P-loop_NTPase"/>
</dbReference>
<dbReference type="Proteomes" id="UP001165042">
    <property type="component" value="Unassembled WGS sequence"/>
</dbReference>
<dbReference type="InterPro" id="IPR036388">
    <property type="entry name" value="WH-like_DNA-bd_sf"/>
</dbReference>
<dbReference type="GO" id="GO:0006355">
    <property type="term" value="P:regulation of DNA-templated transcription"/>
    <property type="evidence" value="ECO:0007669"/>
    <property type="project" value="InterPro"/>
</dbReference>
<dbReference type="SMART" id="SM00421">
    <property type="entry name" value="HTH_LUXR"/>
    <property type="match status" value="1"/>
</dbReference>
<feature type="domain" description="HTH luxR-type" evidence="4">
    <location>
        <begin position="794"/>
        <end position="859"/>
    </location>
</feature>
<dbReference type="InterPro" id="IPR016032">
    <property type="entry name" value="Sig_transdc_resp-reg_C-effctor"/>
</dbReference>
<dbReference type="InterPro" id="IPR041664">
    <property type="entry name" value="AAA_16"/>
</dbReference>
<dbReference type="GO" id="GO:0003677">
    <property type="term" value="F:DNA binding"/>
    <property type="evidence" value="ECO:0007669"/>
    <property type="project" value="UniProtKB-KW"/>
</dbReference>
<dbReference type="InterPro" id="IPR059106">
    <property type="entry name" value="WHD_MalT"/>
</dbReference>
<gene>
    <name evidence="5" type="ORF">Aglo03_08640</name>
</gene>
<keyword evidence="2" id="KW-0238">DNA-binding</keyword>
<keyword evidence="3" id="KW-0804">Transcription</keyword>
<dbReference type="InterPro" id="IPR011990">
    <property type="entry name" value="TPR-like_helical_dom_sf"/>
</dbReference>
<dbReference type="SUPFAM" id="SSF48452">
    <property type="entry name" value="TPR-like"/>
    <property type="match status" value="1"/>
</dbReference>
<evidence type="ECO:0000256" key="2">
    <source>
        <dbReference type="ARBA" id="ARBA00023125"/>
    </source>
</evidence>
<dbReference type="InterPro" id="IPR003593">
    <property type="entry name" value="AAA+_ATPase"/>
</dbReference>
<keyword evidence="1" id="KW-0805">Transcription regulation</keyword>
<protein>
    <submittedName>
        <fullName evidence="5">Helix-turn-helix transcriptional regulator</fullName>
    </submittedName>
</protein>
<evidence type="ECO:0000259" key="4">
    <source>
        <dbReference type="PROSITE" id="PS50043"/>
    </source>
</evidence>
<dbReference type="Pfam" id="PF25873">
    <property type="entry name" value="WHD_MalT"/>
    <property type="match status" value="1"/>
</dbReference>
<dbReference type="Pfam" id="PF13191">
    <property type="entry name" value="AAA_16"/>
    <property type="match status" value="1"/>
</dbReference>
<evidence type="ECO:0000313" key="6">
    <source>
        <dbReference type="Proteomes" id="UP001165042"/>
    </source>
</evidence>
<dbReference type="Pfam" id="PF00196">
    <property type="entry name" value="GerE"/>
    <property type="match status" value="1"/>
</dbReference>
<reference evidence="5" key="1">
    <citation type="submission" date="2023-02" db="EMBL/GenBank/DDBJ databases">
        <title>Actinokineospora globicatena NBRC 15670.</title>
        <authorList>
            <person name="Ichikawa N."/>
            <person name="Sato H."/>
            <person name="Tonouchi N."/>
        </authorList>
    </citation>
    <scope>NUCLEOTIDE SEQUENCE</scope>
    <source>
        <strain evidence="5">NBRC 15670</strain>
    </source>
</reference>
<dbReference type="AlphaFoldDB" id="A0A9W6V8L0"/>
<comment type="caution">
    <text evidence="5">The sequence shown here is derived from an EMBL/GenBank/DDBJ whole genome shotgun (WGS) entry which is preliminary data.</text>
</comment>
<dbReference type="InterPro" id="IPR000792">
    <property type="entry name" value="Tscrpt_reg_LuxR_C"/>
</dbReference>
<evidence type="ECO:0000256" key="3">
    <source>
        <dbReference type="ARBA" id="ARBA00023163"/>
    </source>
</evidence>
<keyword evidence="6" id="KW-1185">Reference proteome</keyword>
<organism evidence="5 6">
    <name type="scientific">Actinokineospora globicatena</name>
    <dbReference type="NCBI Taxonomy" id="103729"/>
    <lineage>
        <taxon>Bacteria</taxon>
        <taxon>Bacillati</taxon>
        <taxon>Actinomycetota</taxon>
        <taxon>Actinomycetes</taxon>
        <taxon>Pseudonocardiales</taxon>
        <taxon>Pseudonocardiaceae</taxon>
        <taxon>Actinokineospora</taxon>
    </lineage>
</organism>
<name>A0A9W6V8L0_9PSEU</name>
<sequence length="861" mass="92941">MGEGLRALPEGKVRIPNTSAVSAWAARLTGVLDECVAAEGSPPPVTVVHGPAGSGKTAALAAWANASARPAAPRVRWASLDPEDNVPARLWATIHSALVPSDNPAPCDSTDPFADLVRAVDSAPDNTCLVLDDVHELREPAVLQVLATLVRRPPDRLRLVLAGRTPPVHLSRLSLEGRLREVDGHALALTPAETAALLAEHGIDPDPADLAALLERTRGWVAGTLLAASWLAGQPEAERDPRAFPIGDPLAADYFAEEVLAEHPPHVRQVLLVTSVCDRVSGDLATALSGQRHTGTLLHRLARTNSLVTRCEDSAGEWYRYHPLLRDHLRAELARTRPGAPQRLHREAAHWLREEGDVPAAFGHAELAQDADLTAELVEAEGLREVLRGNSDRLHAAVAALPEDRLHAPAIAVIAALAALEVADVPAADGFLARLAGADPTTWPARTRVLHEVALLRRAHLDGGGVVPPRAQTTVSAEPEVDVLIRFARGSAALWSGKPGPAESELSLLLQACLRADLPWAALHAKVHLAVTAALRGDLSEMERRARRALHVAEQHGWERSWACAPAYLLLAWQAHQQGDTAAARRYAKTSADLGPVRQEPTLALAQACLSAFIEFEEADDPHTVVRATHRLWQRHTAVRVSPQVIALLLPTLVRMTLRVGEQGRALELVDRCQPVLEGHAELPLLHAILHTHHGRATQARRMLAAVLTGRTRPLAAMTLVDAWLLEATLLERVDRKRAHEAVGGALRAAEPIGAIRPFLAARRSVRDLLAEGAGRFGRLDRFAEATLSALPATAAAADPLTVREQELLLELPSMRTVDEIAESMFVSANTVKTHLRGIYRKLGVRQRRDAVVAARRQGLL</sequence>
<dbReference type="CDD" id="cd06170">
    <property type="entry name" value="LuxR_C_like"/>
    <property type="match status" value="1"/>
</dbReference>
<dbReference type="EMBL" id="BSSD01000001">
    <property type="protein sequence ID" value="GLW90048.1"/>
    <property type="molecule type" value="Genomic_DNA"/>
</dbReference>
<dbReference type="SUPFAM" id="SSF52540">
    <property type="entry name" value="P-loop containing nucleoside triphosphate hydrolases"/>
    <property type="match status" value="1"/>
</dbReference>
<dbReference type="PANTHER" id="PTHR44688:SF16">
    <property type="entry name" value="DNA-BINDING TRANSCRIPTIONAL ACTIVATOR DEVR_DOSR"/>
    <property type="match status" value="1"/>
</dbReference>
<dbReference type="Gene3D" id="1.25.40.10">
    <property type="entry name" value="Tetratricopeptide repeat domain"/>
    <property type="match status" value="1"/>
</dbReference>
<accession>A0A9W6V8L0</accession>
<proteinExistence type="predicted"/>
<dbReference type="PANTHER" id="PTHR44688">
    <property type="entry name" value="DNA-BINDING TRANSCRIPTIONAL ACTIVATOR DEVR_DOSR"/>
    <property type="match status" value="1"/>
</dbReference>
<dbReference type="SUPFAM" id="SSF46894">
    <property type="entry name" value="C-terminal effector domain of the bipartite response regulators"/>
    <property type="match status" value="1"/>
</dbReference>
<evidence type="ECO:0000256" key="1">
    <source>
        <dbReference type="ARBA" id="ARBA00023015"/>
    </source>
</evidence>
<dbReference type="Gene3D" id="3.40.50.300">
    <property type="entry name" value="P-loop containing nucleotide triphosphate hydrolases"/>
    <property type="match status" value="1"/>
</dbReference>